<dbReference type="GO" id="GO:0005886">
    <property type="term" value="C:plasma membrane"/>
    <property type="evidence" value="ECO:0007669"/>
    <property type="project" value="UniProtKB-SubCell"/>
</dbReference>
<evidence type="ECO:0000313" key="12">
    <source>
        <dbReference type="Ensembl" id="ENSGMOP00000062203.1"/>
    </source>
</evidence>
<keyword evidence="5 8" id="KW-1133">Transmembrane helix</keyword>
<feature type="domain" description="Anoctamin dimerisation" evidence="11">
    <location>
        <begin position="74"/>
        <end position="290"/>
    </location>
</feature>
<feature type="region of interest" description="Disordered" evidence="9">
    <location>
        <begin position="1"/>
        <end position="28"/>
    </location>
</feature>
<dbReference type="Pfam" id="PF04547">
    <property type="entry name" value="Anoctamin"/>
    <property type="match status" value="1"/>
</dbReference>
<dbReference type="OrthoDB" id="296386at2759"/>
<feature type="transmembrane region" description="Helical" evidence="8">
    <location>
        <begin position="304"/>
        <end position="331"/>
    </location>
</feature>
<evidence type="ECO:0000259" key="11">
    <source>
        <dbReference type="Pfam" id="PF16178"/>
    </source>
</evidence>
<reference evidence="12" key="2">
    <citation type="submission" date="2025-09" db="UniProtKB">
        <authorList>
            <consortium name="Ensembl"/>
        </authorList>
    </citation>
    <scope>IDENTIFICATION</scope>
</reference>
<dbReference type="AlphaFoldDB" id="A0A8C5CJ25"/>
<dbReference type="InterPro" id="IPR049452">
    <property type="entry name" value="Anoctamin_TM"/>
</dbReference>
<comment type="similarity">
    <text evidence="2 8">Belongs to the anoctamin family.</text>
</comment>
<evidence type="ECO:0000256" key="5">
    <source>
        <dbReference type="ARBA" id="ARBA00022989"/>
    </source>
</evidence>
<organism evidence="12 13">
    <name type="scientific">Gadus morhua</name>
    <name type="common">Atlantic cod</name>
    <dbReference type="NCBI Taxonomy" id="8049"/>
    <lineage>
        <taxon>Eukaryota</taxon>
        <taxon>Metazoa</taxon>
        <taxon>Chordata</taxon>
        <taxon>Craniata</taxon>
        <taxon>Vertebrata</taxon>
        <taxon>Euteleostomi</taxon>
        <taxon>Actinopterygii</taxon>
        <taxon>Neopterygii</taxon>
        <taxon>Teleostei</taxon>
        <taxon>Neoteleostei</taxon>
        <taxon>Acanthomorphata</taxon>
        <taxon>Zeiogadaria</taxon>
        <taxon>Gadariae</taxon>
        <taxon>Gadiformes</taxon>
        <taxon>Gadoidei</taxon>
        <taxon>Gadidae</taxon>
        <taxon>Gadus</taxon>
    </lineage>
</organism>
<feature type="transmembrane region" description="Helical" evidence="8">
    <location>
        <begin position="515"/>
        <end position="536"/>
    </location>
</feature>
<keyword evidence="13" id="KW-1185">Reference proteome</keyword>
<evidence type="ECO:0000259" key="10">
    <source>
        <dbReference type="Pfam" id="PF04547"/>
    </source>
</evidence>
<feature type="transmembrane region" description="Helical" evidence="8">
    <location>
        <begin position="739"/>
        <end position="759"/>
    </location>
</feature>
<dbReference type="InterPro" id="IPR032394">
    <property type="entry name" value="Anoct_dimer"/>
</dbReference>
<dbReference type="GO" id="GO:0046983">
    <property type="term" value="F:protein dimerization activity"/>
    <property type="evidence" value="ECO:0007669"/>
    <property type="project" value="InterPro"/>
</dbReference>
<protein>
    <recommendedName>
        <fullName evidence="8">Anoctamin</fullName>
    </recommendedName>
</protein>
<feature type="transmembrane region" description="Helical" evidence="8">
    <location>
        <begin position="563"/>
        <end position="581"/>
    </location>
</feature>
<sequence length="978" mass="113496">MQRITGKERDETSIELKSAEDSQTTDDPDALTAFRIILHSDENNGHGIYLSDRGSSLPGHTETDKLQWNRDTVFFRDGVRRIDFVLSYVEDKDEKKPERRREFEANLEKAGLELETEDRRDSDDGRTYFLKIHAPWEVLATYADVLKIKVPFKLSDVPHAQDVPLGWLSQPFRLPEKIMRPQPDYFTTAFDKGKTDFFLINDKDSLFPPSTRNRIVFYILARCPYQKEDRQEKYKKGIKRLLSNGTYTAAFPLHDSRYWKGATNQECESERYNLYKNWARFLCFYKEQPLNLIRKYYGEKIGIYFAWLGFYTEMLFFAAVMGVICFAYGLLSYDDNISSKEICDPSIGGSIVMCPLCDKKCSFWKLNSTCLSSWQSHLFDNEGTVFFAIFMGIWVTLFLEFWKRRQARLEYEWDLVDFEEQQQQLQMRPEFEMKCTRKRMNPITKESEPYLPMSSKLARFCISGTTVLFWMSLIVACIIGVIAYRLAVFAAFASIMKDSPTRNIQLVGNLITPQLATSVTASCINFVIIMILNFFYERVAVWITDMEIPKTHLEYENKLTMKMFLFQFVNYYSSCFYVAFFKGKFVGHPGNYTYMFGEASRLRNEECDPGGCLIELTTQLVIVMVGKQLWGNIQEALLPLMRNWWGSRKGRHQPENQYSRWEQDNDLLNFTQLGLFYEYLEMVVQFGFITLFVASFPLAPLLALCNNILEIRVDAWKFTTQFRRPVASKARNIGAWQEILNVVAILSVVTNAFIVAFTSDMIPRLVYLYSTHNKDELTMRGYVNNSLSVYSISQIRLDSMPEDGDSPSWYSNSSITTCRYRDYRYPPGHQKQYDHTMQFWHILAAKMAFIIIMEHVVFVVKFFVAWMIPDVPSEVKARIKRERYLIQEYLHNYEVEKLKLQLCLSNFPVPASATPTRNATSTANTTMTNMDACSELCTEVLCPLDTDETTAECPSPSPSLPGWKSTLESRDMAGDATA</sequence>
<feature type="transmembrane region" description="Helical" evidence="8">
    <location>
        <begin position="383"/>
        <end position="402"/>
    </location>
</feature>
<dbReference type="PANTHER" id="PTHR12308:SF45">
    <property type="entry name" value="ANOCTAMIN"/>
    <property type="match status" value="1"/>
</dbReference>
<comment type="subcellular location">
    <subcellularLocation>
        <location evidence="1">Cell membrane</location>
        <topology evidence="1">Multi-pass membrane protein</topology>
    </subcellularLocation>
    <subcellularLocation>
        <location evidence="8">Membrane</location>
        <topology evidence="8">Multi-pass membrane protein</topology>
    </subcellularLocation>
</comment>
<evidence type="ECO:0000256" key="1">
    <source>
        <dbReference type="ARBA" id="ARBA00004651"/>
    </source>
</evidence>
<evidence type="ECO:0000256" key="3">
    <source>
        <dbReference type="ARBA" id="ARBA00022475"/>
    </source>
</evidence>
<evidence type="ECO:0000313" key="13">
    <source>
        <dbReference type="Proteomes" id="UP000694546"/>
    </source>
</evidence>
<feature type="transmembrane region" description="Helical" evidence="8">
    <location>
        <begin position="467"/>
        <end position="495"/>
    </location>
</feature>
<evidence type="ECO:0000256" key="8">
    <source>
        <dbReference type="RuleBase" id="RU280814"/>
    </source>
</evidence>
<gene>
    <name evidence="12" type="primary">ANO5</name>
    <name evidence="12" type="synonym">ano5b</name>
</gene>
<accession>A0A8C5CJ25</accession>
<keyword evidence="4 8" id="KW-0812">Transmembrane</keyword>
<feature type="transmembrane region" description="Helical" evidence="8">
    <location>
        <begin position="682"/>
        <end position="704"/>
    </location>
</feature>
<feature type="compositionally biased region" description="Basic and acidic residues" evidence="9">
    <location>
        <begin position="967"/>
        <end position="978"/>
    </location>
</feature>
<evidence type="ECO:0000256" key="9">
    <source>
        <dbReference type="SAM" id="MobiDB-lite"/>
    </source>
</evidence>
<feature type="compositionally biased region" description="Basic and acidic residues" evidence="9">
    <location>
        <begin position="1"/>
        <end position="20"/>
    </location>
</feature>
<feature type="domain" description="Anoctamin transmembrane" evidence="10">
    <location>
        <begin position="293"/>
        <end position="882"/>
    </location>
</feature>
<dbReference type="PANTHER" id="PTHR12308">
    <property type="entry name" value="ANOCTAMIN"/>
    <property type="match status" value="1"/>
</dbReference>
<evidence type="ECO:0000256" key="6">
    <source>
        <dbReference type="ARBA" id="ARBA00023136"/>
    </source>
</evidence>
<proteinExistence type="inferred from homology"/>
<keyword evidence="3" id="KW-1003">Cell membrane</keyword>
<reference evidence="12" key="1">
    <citation type="submission" date="2025-08" db="UniProtKB">
        <authorList>
            <consortium name="Ensembl"/>
        </authorList>
    </citation>
    <scope>IDENTIFICATION</scope>
</reference>
<evidence type="ECO:0000256" key="4">
    <source>
        <dbReference type="ARBA" id="ARBA00022692"/>
    </source>
</evidence>
<keyword evidence="6 8" id="KW-0472">Membrane</keyword>
<name>A0A8C5CJ25_GADMO</name>
<evidence type="ECO:0000256" key="2">
    <source>
        <dbReference type="ARBA" id="ARBA00009671"/>
    </source>
</evidence>
<keyword evidence="7" id="KW-0325">Glycoprotein</keyword>
<dbReference type="InterPro" id="IPR007632">
    <property type="entry name" value="Anoctamin"/>
</dbReference>
<evidence type="ECO:0000256" key="7">
    <source>
        <dbReference type="ARBA" id="ARBA00023180"/>
    </source>
</evidence>
<feature type="transmembrane region" description="Helical" evidence="8">
    <location>
        <begin position="847"/>
        <end position="868"/>
    </location>
</feature>
<dbReference type="Ensembl" id="ENSGMOT00000062389.1">
    <property type="protein sequence ID" value="ENSGMOP00000062203.1"/>
    <property type="gene ID" value="ENSGMOG00000018841.2"/>
</dbReference>
<dbReference type="GeneTree" id="ENSGT00940000155692"/>
<dbReference type="Proteomes" id="UP000694546">
    <property type="component" value="Chromosome 14"/>
</dbReference>
<dbReference type="Pfam" id="PF16178">
    <property type="entry name" value="Anoct_dimer"/>
    <property type="match status" value="1"/>
</dbReference>
<dbReference type="OMA" id="KYCKRTH"/>
<dbReference type="GO" id="GO:0005254">
    <property type="term" value="F:chloride channel activity"/>
    <property type="evidence" value="ECO:0007669"/>
    <property type="project" value="TreeGrafter"/>
</dbReference>
<feature type="region of interest" description="Disordered" evidence="9">
    <location>
        <begin position="948"/>
        <end position="978"/>
    </location>
</feature>